<gene>
    <name evidence="11" type="primary">atpB</name>
    <name evidence="13" type="ORF">H9Q76_09670</name>
</gene>
<keyword evidence="10 11" id="KW-0066">ATP synthesis</keyword>
<dbReference type="AlphaFoldDB" id="A0A7G9FKC3"/>
<feature type="transmembrane region" description="Helical" evidence="11">
    <location>
        <begin position="173"/>
        <end position="195"/>
    </location>
</feature>
<comment type="similarity">
    <text evidence="2 11 12">Belongs to the ATPase A chain family.</text>
</comment>
<dbReference type="GO" id="GO:0045259">
    <property type="term" value="C:proton-transporting ATP synthase complex"/>
    <property type="evidence" value="ECO:0007669"/>
    <property type="project" value="UniProtKB-KW"/>
</dbReference>
<comment type="function">
    <text evidence="11 12">Key component of the proton channel; it plays a direct role in the translocation of protons across the membrane.</text>
</comment>
<name>A0A7G9FKC3_9FIRM</name>
<evidence type="ECO:0000256" key="3">
    <source>
        <dbReference type="ARBA" id="ARBA00022448"/>
    </source>
</evidence>
<keyword evidence="4 11" id="KW-0138">CF(0)</keyword>
<feature type="transmembrane region" description="Helical" evidence="11">
    <location>
        <begin position="33"/>
        <end position="51"/>
    </location>
</feature>
<evidence type="ECO:0000256" key="2">
    <source>
        <dbReference type="ARBA" id="ARBA00006810"/>
    </source>
</evidence>
<evidence type="ECO:0000256" key="6">
    <source>
        <dbReference type="ARBA" id="ARBA00022781"/>
    </source>
</evidence>
<accession>A0A7G9FKC3</accession>
<dbReference type="Proteomes" id="UP000515819">
    <property type="component" value="Chromosome"/>
</dbReference>
<sequence length="229" mass="25432">MEDLAKDLMEELNCETVFTIPIFGGIDVSESVVVTWIIMAVLVLVAIILTRNMKIDHISKRQAIAETIVTKLTGMVEDMIGPEGKAYVPYLTTVLLYIGVSNIIGLFGFKSPTKDLNVTIALAVMSIVLVEAAGIYHLGVKKWLHKFVEPIAIVTPINILEVFTRPLSLCMRLFGNVLGAFVIMELIKMVVPVVLPAVFSLYFDLFDGLLQAYVFVFLTSLYISEEIEQ</sequence>
<dbReference type="HAMAP" id="MF_01393">
    <property type="entry name" value="ATP_synth_a_bact"/>
    <property type="match status" value="1"/>
</dbReference>
<dbReference type="SUPFAM" id="SSF81336">
    <property type="entry name" value="F1F0 ATP synthase subunit A"/>
    <property type="match status" value="1"/>
</dbReference>
<evidence type="ECO:0000313" key="14">
    <source>
        <dbReference type="Proteomes" id="UP000515819"/>
    </source>
</evidence>
<dbReference type="Pfam" id="PF00119">
    <property type="entry name" value="ATP-synt_A"/>
    <property type="match status" value="1"/>
</dbReference>
<evidence type="ECO:0000256" key="4">
    <source>
        <dbReference type="ARBA" id="ARBA00022547"/>
    </source>
</evidence>
<keyword evidence="14" id="KW-1185">Reference proteome</keyword>
<dbReference type="GO" id="GO:0042777">
    <property type="term" value="P:proton motive force-driven plasma membrane ATP synthesis"/>
    <property type="evidence" value="ECO:0007669"/>
    <property type="project" value="TreeGrafter"/>
</dbReference>
<dbReference type="KEGG" id="wcp:H9Q76_09670"/>
<reference evidence="13 14" key="1">
    <citation type="submission" date="2020-08" db="EMBL/GenBank/DDBJ databases">
        <authorList>
            <person name="Liu C."/>
            <person name="Sun Q."/>
        </authorList>
    </citation>
    <scope>NUCLEOTIDE SEQUENCE [LARGE SCALE GENOMIC DNA]</scope>
    <source>
        <strain evidence="13 14">NSJ-4</strain>
    </source>
</reference>
<dbReference type="InterPro" id="IPR045082">
    <property type="entry name" value="ATP_syn_F0_a_bact/chloroplast"/>
</dbReference>
<dbReference type="CDD" id="cd00310">
    <property type="entry name" value="ATP-synt_Fo_a_6"/>
    <property type="match status" value="1"/>
</dbReference>
<evidence type="ECO:0000256" key="10">
    <source>
        <dbReference type="ARBA" id="ARBA00023310"/>
    </source>
</evidence>
<proteinExistence type="inferred from homology"/>
<dbReference type="NCBIfam" id="TIGR01131">
    <property type="entry name" value="ATP_synt_6_or_A"/>
    <property type="match status" value="1"/>
</dbReference>
<dbReference type="PANTHER" id="PTHR42823">
    <property type="entry name" value="ATP SYNTHASE SUBUNIT A, CHLOROPLASTIC"/>
    <property type="match status" value="1"/>
</dbReference>
<dbReference type="InterPro" id="IPR035908">
    <property type="entry name" value="F0_ATP_A_sf"/>
</dbReference>
<keyword evidence="7 11" id="KW-1133">Transmembrane helix</keyword>
<dbReference type="EMBL" id="CP060632">
    <property type="protein sequence ID" value="QNL99004.1"/>
    <property type="molecule type" value="Genomic_DNA"/>
</dbReference>
<keyword evidence="6 11" id="KW-0375">Hydrogen ion transport</keyword>
<dbReference type="Gene3D" id="1.20.120.220">
    <property type="entry name" value="ATP synthase, F0 complex, subunit A"/>
    <property type="match status" value="1"/>
</dbReference>
<comment type="subcellular location">
    <subcellularLocation>
        <location evidence="11 12">Cell membrane</location>
        <topology evidence="11 12">Multi-pass membrane protein</topology>
    </subcellularLocation>
    <subcellularLocation>
        <location evidence="1">Membrane</location>
        <topology evidence="1">Multi-pass membrane protein</topology>
    </subcellularLocation>
</comment>
<evidence type="ECO:0000256" key="7">
    <source>
        <dbReference type="ARBA" id="ARBA00022989"/>
    </source>
</evidence>
<evidence type="ECO:0000256" key="8">
    <source>
        <dbReference type="ARBA" id="ARBA00023065"/>
    </source>
</evidence>
<dbReference type="RefSeq" id="WP_021986285.1">
    <property type="nucleotide sequence ID" value="NZ_CP060632.1"/>
</dbReference>
<evidence type="ECO:0000256" key="12">
    <source>
        <dbReference type="RuleBase" id="RU000483"/>
    </source>
</evidence>
<dbReference type="PANTHER" id="PTHR42823:SF3">
    <property type="entry name" value="ATP SYNTHASE SUBUNIT A, CHLOROPLASTIC"/>
    <property type="match status" value="1"/>
</dbReference>
<protein>
    <recommendedName>
        <fullName evidence="11 12">ATP synthase subunit a</fullName>
    </recommendedName>
    <alternativeName>
        <fullName evidence="11">ATP synthase F0 sector subunit a</fullName>
    </alternativeName>
    <alternativeName>
        <fullName evidence="11">F-ATPase subunit 6</fullName>
    </alternativeName>
</protein>
<dbReference type="InterPro" id="IPR000568">
    <property type="entry name" value="ATP_synth_F0_asu"/>
</dbReference>
<evidence type="ECO:0000313" key="13">
    <source>
        <dbReference type="EMBL" id="QNL99004.1"/>
    </source>
</evidence>
<dbReference type="GO" id="GO:0005886">
    <property type="term" value="C:plasma membrane"/>
    <property type="evidence" value="ECO:0007669"/>
    <property type="project" value="UniProtKB-SubCell"/>
</dbReference>
<keyword evidence="3 11" id="KW-0813">Transport</keyword>
<dbReference type="PRINTS" id="PR00123">
    <property type="entry name" value="ATPASEA"/>
</dbReference>
<evidence type="ECO:0000256" key="1">
    <source>
        <dbReference type="ARBA" id="ARBA00004141"/>
    </source>
</evidence>
<dbReference type="NCBIfam" id="NF004486">
    <property type="entry name" value="PRK05815.3-4"/>
    <property type="match status" value="1"/>
</dbReference>
<evidence type="ECO:0000256" key="11">
    <source>
        <dbReference type="HAMAP-Rule" id="MF_01393"/>
    </source>
</evidence>
<keyword evidence="5 11" id="KW-0812">Transmembrane</keyword>
<evidence type="ECO:0000256" key="5">
    <source>
        <dbReference type="ARBA" id="ARBA00022692"/>
    </source>
</evidence>
<dbReference type="GO" id="GO:0046933">
    <property type="term" value="F:proton-transporting ATP synthase activity, rotational mechanism"/>
    <property type="evidence" value="ECO:0007669"/>
    <property type="project" value="UniProtKB-UniRule"/>
</dbReference>
<organism evidence="13 14">
    <name type="scientific">Wujia chipingensis</name>
    <dbReference type="NCBI Taxonomy" id="2763670"/>
    <lineage>
        <taxon>Bacteria</taxon>
        <taxon>Bacillati</taxon>
        <taxon>Bacillota</taxon>
        <taxon>Clostridia</taxon>
        <taxon>Lachnospirales</taxon>
        <taxon>Lachnospiraceae</taxon>
        <taxon>Wujia</taxon>
    </lineage>
</organism>
<feature type="transmembrane region" description="Helical" evidence="11">
    <location>
        <begin position="201"/>
        <end position="223"/>
    </location>
</feature>
<keyword evidence="11" id="KW-1003">Cell membrane</keyword>
<keyword evidence="9 11" id="KW-0472">Membrane</keyword>
<feature type="transmembrane region" description="Helical" evidence="11">
    <location>
        <begin position="87"/>
        <end position="108"/>
    </location>
</feature>
<evidence type="ECO:0000256" key="9">
    <source>
        <dbReference type="ARBA" id="ARBA00023136"/>
    </source>
</evidence>
<feature type="transmembrane region" description="Helical" evidence="11">
    <location>
        <begin position="120"/>
        <end position="139"/>
    </location>
</feature>
<keyword evidence="8 11" id="KW-0406">Ion transport</keyword>